<sequence>MYVDRVITLKIGDPNVCPNREGRSFSDNYVTDKEFVIQCCPNFIYQNGQCEECPPGKFGWDCLNPCIGNYYGLQCQYRCRCKGNMKCHPIYGCVCNDGFTGKNCSDVCPAGRYGLNCSEECFCPQDAQCDSVNGNCLCPAGWFGNHCTKGK</sequence>
<keyword evidence="2" id="KW-0732">Signal</keyword>
<dbReference type="PROSITE" id="PS00022">
    <property type="entry name" value="EGF_1"/>
    <property type="match status" value="2"/>
</dbReference>
<protein>
    <submittedName>
        <fullName evidence="7">MEGF10_11</fullName>
    </submittedName>
</protein>
<evidence type="ECO:0000256" key="2">
    <source>
        <dbReference type="ARBA" id="ARBA00022729"/>
    </source>
</evidence>
<dbReference type="FunFam" id="2.170.300.10:FF:000041">
    <property type="entry name" value="Tyrosine protein kinase receptor tie-1, putative"/>
    <property type="match status" value="1"/>
</dbReference>
<accession>A0A8S3UGV4</accession>
<keyword evidence="3" id="KW-0677">Repeat</keyword>
<evidence type="ECO:0000259" key="5">
    <source>
        <dbReference type="PROSITE" id="PS00022"/>
    </source>
</evidence>
<dbReference type="PANTHER" id="PTHR24043:SF8">
    <property type="entry name" value="EGF-LIKE DOMAIN-CONTAINING PROTEIN"/>
    <property type="match status" value="1"/>
</dbReference>
<comment type="caution">
    <text evidence="7">The sequence shown here is derived from an EMBL/GenBank/DDBJ whole genome shotgun (WGS) entry which is preliminary data.</text>
</comment>
<dbReference type="InterPro" id="IPR042635">
    <property type="entry name" value="MEGF10/SREC1/2-like"/>
</dbReference>
<dbReference type="GO" id="GO:0005044">
    <property type="term" value="F:scavenger receptor activity"/>
    <property type="evidence" value="ECO:0007669"/>
    <property type="project" value="InterPro"/>
</dbReference>
<keyword evidence="8" id="KW-1185">Reference proteome</keyword>
<dbReference type="InterPro" id="IPR000742">
    <property type="entry name" value="EGF"/>
</dbReference>
<gene>
    <name evidence="7" type="ORF">MEDL_57000</name>
</gene>
<dbReference type="AlphaFoldDB" id="A0A8S3UGV4"/>
<organism evidence="7 8">
    <name type="scientific">Mytilus edulis</name>
    <name type="common">Blue mussel</name>
    <dbReference type="NCBI Taxonomy" id="6550"/>
    <lineage>
        <taxon>Eukaryota</taxon>
        <taxon>Metazoa</taxon>
        <taxon>Spiralia</taxon>
        <taxon>Lophotrochozoa</taxon>
        <taxon>Mollusca</taxon>
        <taxon>Bivalvia</taxon>
        <taxon>Autobranchia</taxon>
        <taxon>Pteriomorphia</taxon>
        <taxon>Mytilida</taxon>
        <taxon>Mytiloidea</taxon>
        <taxon>Mytilidae</taxon>
        <taxon>Mytilinae</taxon>
        <taxon>Mytilus</taxon>
    </lineage>
</organism>
<proteinExistence type="predicted"/>
<keyword evidence="1" id="KW-0245">EGF-like domain</keyword>
<keyword evidence="4" id="KW-1015">Disulfide bond</keyword>
<dbReference type="Proteomes" id="UP000683360">
    <property type="component" value="Unassembled WGS sequence"/>
</dbReference>
<evidence type="ECO:0000256" key="1">
    <source>
        <dbReference type="ARBA" id="ARBA00022536"/>
    </source>
</evidence>
<evidence type="ECO:0000313" key="8">
    <source>
        <dbReference type="Proteomes" id="UP000683360"/>
    </source>
</evidence>
<dbReference type="Gene3D" id="2.170.300.10">
    <property type="entry name" value="Tie2 ligand-binding domain superfamily"/>
    <property type="match status" value="1"/>
</dbReference>
<evidence type="ECO:0000256" key="3">
    <source>
        <dbReference type="ARBA" id="ARBA00022737"/>
    </source>
</evidence>
<dbReference type="EMBL" id="CAJPWZ010002753">
    <property type="protein sequence ID" value="CAG2245005.1"/>
    <property type="molecule type" value="Genomic_DNA"/>
</dbReference>
<feature type="domain" description="EGF-like" evidence="5 6">
    <location>
        <begin position="136"/>
        <end position="147"/>
    </location>
</feature>
<dbReference type="OrthoDB" id="10252017at2759"/>
<evidence type="ECO:0000259" key="6">
    <source>
        <dbReference type="PROSITE" id="PS01186"/>
    </source>
</evidence>
<evidence type="ECO:0000313" key="7">
    <source>
        <dbReference type="EMBL" id="CAG2245005.1"/>
    </source>
</evidence>
<dbReference type="PANTHER" id="PTHR24043">
    <property type="entry name" value="SCAVENGER RECEPTOR CLASS F"/>
    <property type="match status" value="1"/>
</dbReference>
<dbReference type="PROSITE" id="PS01186">
    <property type="entry name" value="EGF_2"/>
    <property type="match status" value="1"/>
</dbReference>
<reference evidence="7" key="1">
    <citation type="submission" date="2021-03" db="EMBL/GenBank/DDBJ databases">
        <authorList>
            <person name="Bekaert M."/>
        </authorList>
    </citation>
    <scope>NUCLEOTIDE SEQUENCE</scope>
</reference>
<name>A0A8S3UGV4_MYTED</name>
<feature type="domain" description="EGF-like" evidence="5">
    <location>
        <begin position="93"/>
        <end position="104"/>
    </location>
</feature>
<evidence type="ECO:0000256" key="4">
    <source>
        <dbReference type="ARBA" id="ARBA00023157"/>
    </source>
</evidence>